<feature type="compositionally biased region" description="Basic and acidic residues" evidence="1">
    <location>
        <begin position="182"/>
        <end position="211"/>
    </location>
</feature>
<name>A0A7G2CCY8_9TRYP</name>
<feature type="compositionally biased region" description="Polar residues" evidence="1">
    <location>
        <begin position="155"/>
        <end position="168"/>
    </location>
</feature>
<evidence type="ECO:0000256" key="1">
    <source>
        <dbReference type="SAM" id="MobiDB-lite"/>
    </source>
</evidence>
<organism evidence="2 3">
    <name type="scientific">Angomonas deanei</name>
    <dbReference type="NCBI Taxonomy" id="59799"/>
    <lineage>
        <taxon>Eukaryota</taxon>
        <taxon>Discoba</taxon>
        <taxon>Euglenozoa</taxon>
        <taxon>Kinetoplastea</taxon>
        <taxon>Metakinetoplastina</taxon>
        <taxon>Trypanosomatida</taxon>
        <taxon>Trypanosomatidae</taxon>
        <taxon>Strigomonadinae</taxon>
        <taxon>Angomonas</taxon>
    </lineage>
</organism>
<feature type="compositionally biased region" description="Polar residues" evidence="1">
    <location>
        <begin position="22"/>
        <end position="38"/>
    </location>
</feature>
<sequence length="248" mass="26757">MSRSPNSLQQNSDRRLTVDSIADSSPTSTHNSAATDSNSRMRDKTLNNSKSCSQPSSASGSKVERRKTSKSMSSMRTLNSNSSPPSAAPARVMTEPNFTHKAPAPTEPVNSSTNSSLPKDAPEVTARPALPDDSSSDESTESAPPKMLRTRVHHTVTSQEESLKSPTSPVDVLSPKMSSTKRLPEKEMPKESPKKTAKEAPKTDKKKKGEPSQRLLHASGKQSPPTPLVSEEQGSGNKKVKMRRKVSL</sequence>
<gene>
    <name evidence="2" type="ORF">ADEAN_000428500</name>
</gene>
<evidence type="ECO:0000313" key="2">
    <source>
        <dbReference type="EMBL" id="CAD2216807.1"/>
    </source>
</evidence>
<dbReference type="AlphaFoldDB" id="A0A7G2CCY8"/>
<protein>
    <submittedName>
        <fullName evidence="2">Uncharacterized protein</fullName>
    </submittedName>
</protein>
<proteinExistence type="predicted"/>
<dbReference type="VEuPathDB" id="TriTrypDB:ADEAN_000428500"/>
<feature type="region of interest" description="Disordered" evidence="1">
    <location>
        <begin position="1"/>
        <end position="248"/>
    </location>
</feature>
<reference evidence="2 3" key="1">
    <citation type="submission" date="2020-08" db="EMBL/GenBank/DDBJ databases">
        <authorList>
            <person name="Newling K."/>
            <person name="Davey J."/>
            <person name="Forrester S."/>
        </authorList>
    </citation>
    <scope>NUCLEOTIDE SEQUENCE [LARGE SCALE GENOMIC DNA]</scope>
    <source>
        <strain evidence="3">Crithidia deanei Carvalho (ATCC PRA-265)</strain>
    </source>
</reference>
<feature type="compositionally biased region" description="Polar residues" evidence="1">
    <location>
        <begin position="108"/>
        <end position="117"/>
    </location>
</feature>
<evidence type="ECO:0000313" key="3">
    <source>
        <dbReference type="Proteomes" id="UP000515908"/>
    </source>
</evidence>
<feature type="compositionally biased region" description="Low complexity" evidence="1">
    <location>
        <begin position="70"/>
        <end position="90"/>
    </location>
</feature>
<dbReference type="EMBL" id="LR877151">
    <property type="protein sequence ID" value="CAD2216807.1"/>
    <property type="molecule type" value="Genomic_DNA"/>
</dbReference>
<accession>A0A7G2CCY8</accession>
<feature type="compositionally biased region" description="Polar residues" evidence="1">
    <location>
        <begin position="1"/>
        <end position="11"/>
    </location>
</feature>
<dbReference type="Proteomes" id="UP000515908">
    <property type="component" value="Chromosome 07"/>
</dbReference>
<keyword evidence="3" id="KW-1185">Reference proteome</keyword>
<feature type="compositionally biased region" description="Polar residues" evidence="1">
    <location>
        <begin position="46"/>
        <end position="60"/>
    </location>
</feature>
<feature type="compositionally biased region" description="Basic residues" evidence="1">
    <location>
        <begin position="238"/>
        <end position="248"/>
    </location>
</feature>